<keyword evidence="4" id="KW-1003">Cell membrane</keyword>
<evidence type="ECO:0000256" key="8">
    <source>
        <dbReference type="RuleBase" id="RU363032"/>
    </source>
</evidence>
<dbReference type="Pfam" id="PF00528">
    <property type="entry name" value="BPD_transp_1"/>
    <property type="match status" value="1"/>
</dbReference>
<dbReference type="PANTHER" id="PTHR30614">
    <property type="entry name" value="MEMBRANE COMPONENT OF AMINO ACID ABC TRANSPORTER"/>
    <property type="match status" value="1"/>
</dbReference>
<feature type="transmembrane region" description="Helical" evidence="8">
    <location>
        <begin position="284"/>
        <end position="308"/>
    </location>
</feature>
<sequence>MSQPSLSRAQRPVWSDRWQQWRAGLFSSPVNTVITLVVLAVAAWIAVPLIRWALIDATWTGTAQDCQARSGACWAFIHANIKLILFGTYPGDMLWRPIVTLVLLFGLVIASTLPAFWGIPLVVAWIAIPTLACLLLSGFLSGTDVSTNQWGGLPLTMLIATIAFAAAFPVAILMALGRRSKMGGIRLICVAAIEVLRGIPMLVVLYVSILIVPMMLPRFNVNLFFSVEVALTLFVSSYLAEIVRAGIQSLPAGQNEAARALGLSYRHAFQLVILPQALRSVIPAIVNLAIGLIQNTPLVVAIGMMDFLSAGRAAAQNEQIWPNCFNEAYFFAGIVYFGLCFGASRYSLWLEGRLRASTGYQTRIRGGLTP</sequence>
<dbReference type="InterPro" id="IPR010065">
    <property type="entry name" value="AA_ABC_transptr_permease_3TM"/>
</dbReference>
<evidence type="ECO:0000313" key="10">
    <source>
        <dbReference type="EMBL" id="MDQ0394216.1"/>
    </source>
</evidence>
<evidence type="ECO:0000259" key="9">
    <source>
        <dbReference type="PROSITE" id="PS50928"/>
    </source>
</evidence>
<keyword evidence="7 8" id="KW-0472">Membrane</keyword>
<feature type="transmembrane region" description="Helical" evidence="8">
    <location>
        <begin position="21"/>
        <end position="47"/>
    </location>
</feature>
<evidence type="ECO:0000256" key="5">
    <source>
        <dbReference type="ARBA" id="ARBA00022692"/>
    </source>
</evidence>
<evidence type="ECO:0000256" key="4">
    <source>
        <dbReference type="ARBA" id="ARBA00022475"/>
    </source>
</evidence>
<name>A0ABU0FIB2_9HYPH</name>
<feature type="transmembrane region" description="Helical" evidence="8">
    <location>
        <begin position="117"/>
        <end position="140"/>
    </location>
</feature>
<dbReference type="InterPro" id="IPR000515">
    <property type="entry name" value="MetI-like"/>
</dbReference>
<dbReference type="PROSITE" id="PS50928">
    <property type="entry name" value="ABC_TM1"/>
    <property type="match status" value="1"/>
</dbReference>
<feature type="transmembrane region" description="Helical" evidence="8">
    <location>
        <begin position="328"/>
        <end position="348"/>
    </location>
</feature>
<dbReference type="SUPFAM" id="SSF161098">
    <property type="entry name" value="MetI-like"/>
    <property type="match status" value="1"/>
</dbReference>
<evidence type="ECO:0000256" key="7">
    <source>
        <dbReference type="ARBA" id="ARBA00023136"/>
    </source>
</evidence>
<dbReference type="EMBL" id="JAUSVK010000001">
    <property type="protein sequence ID" value="MDQ0394216.1"/>
    <property type="molecule type" value="Genomic_DNA"/>
</dbReference>
<feature type="domain" description="ABC transmembrane type-1" evidence="9">
    <location>
        <begin position="153"/>
        <end position="347"/>
    </location>
</feature>
<keyword evidence="6 8" id="KW-1133">Transmembrane helix</keyword>
<evidence type="ECO:0000256" key="3">
    <source>
        <dbReference type="ARBA" id="ARBA00022448"/>
    </source>
</evidence>
<dbReference type="Gene3D" id="1.10.3720.10">
    <property type="entry name" value="MetI-like"/>
    <property type="match status" value="1"/>
</dbReference>
<evidence type="ECO:0000313" key="11">
    <source>
        <dbReference type="Proteomes" id="UP001237448"/>
    </source>
</evidence>
<accession>A0ABU0FIB2</accession>
<dbReference type="NCBIfam" id="TIGR01726">
    <property type="entry name" value="HEQRo_perm_3TM"/>
    <property type="match status" value="1"/>
</dbReference>
<comment type="caution">
    <text evidence="10">The sequence shown here is derived from an EMBL/GenBank/DDBJ whole genome shotgun (WGS) entry which is preliminary data.</text>
</comment>
<protein>
    <submittedName>
        <fullName evidence="10">General L-amino acid transport system permease protein</fullName>
    </submittedName>
</protein>
<feature type="transmembrane region" description="Helical" evidence="8">
    <location>
        <begin position="223"/>
        <end position="240"/>
    </location>
</feature>
<evidence type="ECO:0000256" key="6">
    <source>
        <dbReference type="ARBA" id="ARBA00022989"/>
    </source>
</evidence>
<comment type="similarity">
    <text evidence="2">Belongs to the binding-protein-dependent transport system permease family. HisMQ subfamily.</text>
</comment>
<evidence type="ECO:0000256" key="2">
    <source>
        <dbReference type="ARBA" id="ARBA00010072"/>
    </source>
</evidence>
<dbReference type="InterPro" id="IPR035906">
    <property type="entry name" value="MetI-like_sf"/>
</dbReference>
<evidence type="ECO:0000256" key="1">
    <source>
        <dbReference type="ARBA" id="ARBA00004429"/>
    </source>
</evidence>
<dbReference type="CDD" id="cd06261">
    <property type="entry name" value="TM_PBP2"/>
    <property type="match status" value="1"/>
</dbReference>
<keyword evidence="11" id="KW-1185">Reference proteome</keyword>
<reference evidence="10 11" key="1">
    <citation type="submission" date="2023-07" db="EMBL/GenBank/DDBJ databases">
        <title>Genomic Encyclopedia of Type Strains, Phase IV (KMG-IV): sequencing the most valuable type-strain genomes for metagenomic binning, comparative biology and taxonomic classification.</title>
        <authorList>
            <person name="Goeker M."/>
        </authorList>
    </citation>
    <scope>NUCLEOTIDE SEQUENCE [LARGE SCALE GENOMIC DNA]</scope>
    <source>
        <strain evidence="10 11">DSM 5896</strain>
    </source>
</reference>
<feature type="transmembrane region" description="Helical" evidence="8">
    <location>
        <begin position="188"/>
        <end position="211"/>
    </location>
</feature>
<dbReference type="PANTHER" id="PTHR30614:SF41">
    <property type="entry name" value="INNER MEMBRANE AMINO-ACID ABC TRANSPORTER PERMEASE PROTEIN YHDY"/>
    <property type="match status" value="1"/>
</dbReference>
<organism evidence="10 11">
    <name type="scientific">Labrys monachus</name>
    <dbReference type="NCBI Taxonomy" id="217067"/>
    <lineage>
        <taxon>Bacteria</taxon>
        <taxon>Pseudomonadati</taxon>
        <taxon>Pseudomonadota</taxon>
        <taxon>Alphaproteobacteria</taxon>
        <taxon>Hyphomicrobiales</taxon>
        <taxon>Xanthobacteraceae</taxon>
        <taxon>Labrys</taxon>
    </lineage>
</organism>
<proteinExistence type="inferred from homology"/>
<dbReference type="InterPro" id="IPR043429">
    <property type="entry name" value="ArtM/GltK/GlnP/TcyL/YhdX-like"/>
</dbReference>
<dbReference type="RefSeq" id="WP_307430828.1">
    <property type="nucleotide sequence ID" value="NZ_JAUSVK010000001.1"/>
</dbReference>
<feature type="transmembrane region" description="Helical" evidence="8">
    <location>
        <begin position="93"/>
        <end position="110"/>
    </location>
</feature>
<comment type="subcellular location">
    <subcellularLocation>
        <location evidence="1">Cell inner membrane</location>
        <topology evidence="1">Multi-pass membrane protein</topology>
    </subcellularLocation>
    <subcellularLocation>
        <location evidence="8">Cell membrane</location>
        <topology evidence="8">Multi-pass membrane protein</topology>
    </subcellularLocation>
</comment>
<feature type="transmembrane region" description="Helical" evidence="8">
    <location>
        <begin position="152"/>
        <end position="176"/>
    </location>
</feature>
<dbReference type="Proteomes" id="UP001237448">
    <property type="component" value="Unassembled WGS sequence"/>
</dbReference>
<keyword evidence="3 8" id="KW-0813">Transport</keyword>
<gene>
    <name evidence="10" type="ORF">J3R73_004008</name>
</gene>
<keyword evidence="5 8" id="KW-0812">Transmembrane</keyword>